<dbReference type="Proteomes" id="UP000287651">
    <property type="component" value="Unassembled WGS sequence"/>
</dbReference>
<protein>
    <submittedName>
        <fullName evidence="1">Uncharacterized protein</fullName>
    </submittedName>
</protein>
<dbReference type="EMBL" id="AMZH03026333">
    <property type="protein sequence ID" value="RRT34657.1"/>
    <property type="molecule type" value="Genomic_DNA"/>
</dbReference>
<accession>A0A426X597</accession>
<evidence type="ECO:0000313" key="2">
    <source>
        <dbReference type="Proteomes" id="UP000287651"/>
    </source>
</evidence>
<comment type="caution">
    <text evidence="1">The sequence shown here is derived from an EMBL/GenBank/DDBJ whole genome shotgun (WGS) entry which is preliminary data.</text>
</comment>
<sequence length="105" mass="11145">MGNDHGGGDLASSEPNTPGIEVVSYHLVIRTYLGPGGESSTYRPSLRGAGNRFLASTATLGAASTGCSRWAEREVNGLRSRYRRSRCLMIRADGSTISDDDGRAP</sequence>
<gene>
    <name evidence="1" type="ORF">B296_00044315</name>
</gene>
<name>A0A426X597_ENSVE</name>
<organism evidence="1 2">
    <name type="scientific">Ensete ventricosum</name>
    <name type="common">Abyssinian banana</name>
    <name type="synonym">Musa ensete</name>
    <dbReference type="NCBI Taxonomy" id="4639"/>
    <lineage>
        <taxon>Eukaryota</taxon>
        <taxon>Viridiplantae</taxon>
        <taxon>Streptophyta</taxon>
        <taxon>Embryophyta</taxon>
        <taxon>Tracheophyta</taxon>
        <taxon>Spermatophyta</taxon>
        <taxon>Magnoliopsida</taxon>
        <taxon>Liliopsida</taxon>
        <taxon>Zingiberales</taxon>
        <taxon>Musaceae</taxon>
        <taxon>Ensete</taxon>
    </lineage>
</organism>
<reference evidence="1 2" key="1">
    <citation type="journal article" date="2014" name="Agronomy (Basel)">
        <title>A Draft Genome Sequence for Ensete ventricosum, the Drought-Tolerant Tree Against Hunger.</title>
        <authorList>
            <person name="Harrison J."/>
            <person name="Moore K.A."/>
            <person name="Paszkiewicz K."/>
            <person name="Jones T."/>
            <person name="Grant M."/>
            <person name="Ambacheew D."/>
            <person name="Muzemil S."/>
            <person name="Studholme D.J."/>
        </authorList>
    </citation>
    <scope>NUCLEOTIDE SEQUENCE [LARGE SCALE GENOMIC DNA]</scope>
</reference>
<evidence type="ECO:0000313" key="1">
    <source>
        <dbReference type="EMBL" id="RRT34657.1"/>
    </source>
</evidence>
<proteinExistence type="predicted"/>
<dbReference type="AlphaFoldDB" id="A0A426X597"/>